<dbReference type="Proteomes" id="UP000828941">
    <property type="component" value="Chromosome 4"/>
</dbReference>
<name>A0ACB9PFM4_BAUVA</name>
<protein>
    <submittedName>
        <fullName evidence="1">Uncharacterized protein</fullName>
    </submittedName>
</protein>
<proteinExistence type="predicted"/>
<accession>A0ACB9PFM4</accession>
<comment type="caution">
    <text evidence="1">The sequence shown here is derived from an EMBL/GenBank/DDBJ whole genome shotgun (WGS) entry which is preliminary data.</text>
</comment>
<evidence type="ECO:0000313" key="1">
    <source>
        <dbReference type="EMBL" id="KAI4347607.1"/>
    </source>
</evidence>
<organism evidence="1 2">
    <name type="scientific">Bauhinia variegata</name>
    <name type="common">Purple orchid tree</name>
    <name type="synonym">Phanera variegata</name>
    <dbReference type="NCBI Taxonomy" id="167791"/>
    <lineage>
        <taxon>Eukaryota</taxon>
        <taxon>Viridiplantae</taxon>
        <taxon>Streptophyta</taxon>
        <taxon>Embryophyta</taxon>
        <taxon>Tracheophyta</taxon>
        <taxon>Spermatophyta</taxon>
        <taxon>Magnoliopsida</taxon>
        <taxon>eudicotyledons</taxon>
        <taxon>Gunneridae</taxon>
        <taxon>Pentapetalae</taxon>
        <taxon>rosids</taxon>
        <taxon>fabids</taxon>
        <taxon>Fabales</taxon>
        <taxon>Fabaceae</taxon>
        <taxon>Cercidoideae</taxon>
        <taxon>Cercideae</taxon>
        <taxon>Bauhiniinae</taxon>
        <taxon>Bauhinia</taxon>
    </lineage>
</organism>
<reference evidence="1 2" key="1">
    <citation type="journal article" date="2022" name="DNA Res.">
        <title>Chromosomal-level genome assembly of the orchid tree Bauhinia variegata (Leguminosae; Cercidoideae) supports the allotetraploid origin hypothesis of Bauhinia.</title>
        <authorList>
            <person name="Zhong Y."/>
            <person name="Chen Y."/>
            <person name="Zheng D."/>
            <person name="Pang J."/>
            <person name="Liu Y."/>
            <person name="Luo S."/>
            <person name="Meng S."/>
            <person name="Qian L."/>
            <person name="Wei D."/>
            <person name="Dai S."/>
            <person name="Zhou R."/>
        </authorList>
    </citation>
    <scope>NUCLEOTIDE SEQUENCE [LARGE SCALE GENOMIC DNA]</scope>
    <source>
        <strain evidence="1">BV-YZ2020</strain>
    </source>
</reference>
<sequence>MAMKKEAIVLYPTAAIGHLVSMVELGKFILTHQPSLSIHILTTVAPYDAGSTARYISGVSGTVPSITFHSLPAVTLPPSIHSTANHETLTFEVLRLNNPNVHQALLSISKGYTIHALILDFFCSQAISVASQLNIPAYCYFTSGAACFAMFMYLPTIHNTTNKSFKELNTHLNFPGLPPMPSWDIPPPLLDRDDPAYKSFLNCSVLTPKTAGIIINTFEALEPTSLKALSDGSCIPDGTTPPFYCIGPLIVANNQTGGEHECLNWLDSQPSKSVVFLCFGSLGVFSKEQLKQIADGLERSGHRFLWVVRNPPSEESKNLADSSQNDPDLDSLLPEGFLARTKERGFVVKTWAPQVAVLNHEAVGGFVTHCGWNSTLEAVCGGVPMIAWPLYAEQRLNRVVLVEEVKIGLWMHESESGLVMANEVEERVRELMESEKGELVRNRVMAVKAEAKAALLEGGSSSVALRKLVQSWKKK</sequence>
<keyword evidence="2" id="KW-1185">Reference proteome</keyword>
<dbReference type="EMBL" id="CM039429">
    <property type="protein sequence ID" value="KAI4347607.1"/>
    <property type="molecule type" value="Genomic_DNA"/>
</dbReference>
<gene>
    <name evidence="1" type="ORF">L6164_008407</name>
</gene>
<evidence type="ECO:0000313" key="2">
    <source>
        <dbReference type="Proteomes" id="UP000828941"/>
    </source>
</evidence>